<evidence type="ECO:0000259" key="13">
    <source>
        <dbReference type="Pfam" id="PF19269"/>
    </source>
</evidence>
<reference evidence="14 15" key="1">
    <citation type="submission" date="2019-03" db="EMBL/GenBank/DDBJ databases">
        <authorList>
            <person name="He R.-H."/>
        </authorList>
    </citation>
    <scope>NUCLEOTIDE SEQUENCE [LARGE SCALE GENOMIC DNA]</scope>
    <source>
        <strain evidence="15">SH 714</strain>
    </source>
</reference>
<evidence type="ECO:0000256" key="4">
    <source>
        <dbReference type="ARBA" id="ARBA00022490"/>
    </source>
</evidence>
<dbReference type="InterPro" id="IPR001412">
    <property type="entry name" value="aa-tRNA-synth_I_CS"/>
</dbReference>
<evidence type="ECO:0000256" key="8">
    <source>
        <dbReference type="ARBA" id="ARBA00022917"/>
    </source>
</evidence>
<dbReference type="OrthoDB" id="9807503at2"/>
<dbReference type="GO" id="GO:0008270">
    <property type="term" value="F:zinc ion binding"/>
    <property type="evidence" value="ECO:0007669"/>
    <property type="project" value="InterPro"/>
</dbReference>
<feature type="domain" description="Aminoacyl-tRNA synthetase class I anticodon-binding" evidence="13">
    <location>
        <begin position="338"/>
        <end position="484"/>
    </location>
</feature>
<keyword evidence="9 11" id="KW-0030">Aminoacyl-tRNA synthetase</keyword>
<dbReference type="RefSeq" id="WP_134340945.1">
    <property type="nucleotide sequence ID" value="NZ_SOPW01000015.1"/>
</dbReference>
<comment type="caution">
    <text evidence="14">The sequence shown here is derived from an EMBL/GenBank/DDBJ whole genome shotgun (WGS) entry which is preliminary data.</text>
</comment>
<dbReference type="InterPro" id="IPR020058">
    <property type="entry name" value="Glu/Gln-tRNA-synth_Ib_cat-dom"/>
</dbReference>
<dbReference type="CDD" id="cd00808">
    <property type="entry name" value="GluRS_core"/>
    <property type="match status" value="1"/>
</dbReference>
<dbReference type="Pfam" id="PF00749">
    <property type="entry name" value="tRNA-synt_1c"/>
    <property type="match status" value="1"/>
</dbReference>
<dbReference type="InterPro" id="IPR020751">
    <property type="entry name" value="aa-tRNA-synth_I_codon-bd_sub2"/>
</dbReference>
<dbReference type="PANTHER" id="PTHR43311:SF2">
    <property type="entry name" value="GLUTAMATE--TRNA LIGASE, MITOCHONDRIAL-RELATED"/>
    <property type="match status" value="1"/>
</dbReference>
<comment type="subunit">
    <text evidence="3 11">Monomer.</text>
</comment>
<dbReference type="FunFam" id="1.10.10.350:FF:000002">
    <property type="entry name" value="Glutamate--tRNA ligase"/>
    <property type="match status" value="1"/>
</dbReference>
<dbReference type="InterPro" id="IPR008925">
    <property type="entry name" value="aa_tRNA-synth_I_cd-bd_sf"/>
</dbReference>
<dbReference type="GO" id="GO:0006424">
    <property type="term" value="P:glutamyl-tRNA aminoacylation"/>
    <property type="evidence" value="ECO:0007669"/>
    <property type="project" value="UniProtKB-UniRule"/>
</dbReference>
<accession>A0A4Y8IHG6</accession>
<evidence type="ECO:0000313" key="14">
    <source>
        <dbReference type="EMBL" id="TFB14751.1"/>
    </source>
</evidence>
<dbReference type="PROSITE" id="PS00178">
    <property type="entry name" value="AA_TRNA_LIGASE_I"/>
    <property type="match status" value="1"/>
</dbReference>
<keyword evidence="5 11" id="KW-0436">Ligase</keyword>
<evidence type="ECO:0000313" key="15">
    <source>
        <dbReference type="Proteomes" id="UP000297975"/>
    </source>
</evidence>
<protein>
    <recommendedName>
        <fullName evidence="11">Glutamate--tRNA ligase</fullName>
        <ecNumber evidence="11">6.1.1.17</ecNumber>
    </recommendedName>
    <alternativeName>
        <fullName evidence="11">Glutamyl-tRNA synthetase</fullName>
        <shortName evidence="11">GluRS</shortName>
    </alternativeName>
</protein>
<dbReference type="Pfam" id="PF19269">
    <property type="entry name" value="Anticodon_2"/>
    <property type="match status" value="1"/>
</dbReference>
<feature type="domain" description="Glutamyl/glutaminyl-tRNA synthetase class Ib catalytic" evidence="12">
    <location>
        <begin position="5"/>
        <end position="324"/>
    </location>
</feature>
<dbReference type="InterPro" id="IPR014729">
    <property type="entry name" value="Rossmann-like_a/b/a_fold"/>
</dbReference>
<dbReference type="Gene3D" id="1.10.10.350">
    <property type="match status" value="1"/>
</dbReference>
<dbReference type="GO" id="GO:0004818">
    <property type="term" value="F:glutamate-tRNA ligase activity"/>
    <property type="evidence" value="ECO:0007669"/>
    <property type="project" value="UniProtKB-UniRule"/>
</dbReference>
<comment type="caution">
    <text evidence="11">Lacks conserved residue(s) required for the propagation of feature annotation.</text>
</comment>
<evidence type="ECO:0000256" key="2">
    <source>
        <dbReference type="ARBA" id="ARBA00007894"/>
    </source>
</evidence>
<dbReference type="GO" id="GO:0005829">
    <property type="term" value="C:cytosol"/>
    <property type="evidence" value="ECO:0007669"/>
    <property type="project" value="TreeGrafter"/>
</dbReference>
<comment type="function">
    <text evidence="11">Catalyzes the attachment of glutamate to tRNA(Glu) in a two-step reaction: glutamate is first activated by ATP to form Glu-AMP and then transferred to the acceptor end of tRNA(Glu).</text>
</comment>
<feature type="binding site" evidence="11">
    <location>
        <position position="256"/>
    </location>
    <ligand>
        <name>ATP</name>
        <dbReference type="ChEBI" id="CHEBI:30616"/>
    </ligand>
</feature>
<dbReference type="NCBIfam" id="TIGR00464">
    <property type="entry name" value="gltX_bact"/>
    <property type="match status" value="1"/>
</dbReference>
<dbReference type="HAMAP" id="MF_00022">
    <property type="entry name" value="Glu_tRNA_synth_type1"/>
    <property type="match status" value="1"/>
</dbReference>
<evidence type="ECO:0000256" key="9">
    <source>
        <dbReference type="ARBA" id="ARBA00023146"/>
    </source>
</evidence>
<name>A0A4Y8IHG6_9BACI</name>
<keyword evidence="7 11" id="KW-0067">ATP-binding</keyword>
<dbReference type="PANTHER" id="PTHR43311">
    <property type="entry name" value="GLUTAMATE--TRNA LIGASE"/>
    <property type="match status" value="1"/>
</dbReference>
<organism evidence="14 15">
    <name type="scientific">Filobacillus milosensis</name>
    <dbReference type="NCBI Taxonomy" id="94137"/>
    <lineage>
        <taxon>Bacteria</taxon>
        <taxon>Bacillati</taxon>
        <taxon>Bacillota</taxon>
        <taxon>Bacilli</taxon>
        <taxon>Bacillales</taxon>
        <taxon>Bacillaceae</taxon>
        <taxon>Filobacillus</taxon>
    </lineage>
</organism>
<keyword evidence="4 11" id="KW-0963">Cytoplasm</keyword>
<dbReference type="InterPro" id="IPR033910">
    <property type="entry name" value="GluRS_core"/>
</dbReference>
<gene>
    <name evidence="11" type="primary">gltX</name>
    <name evidence="14" type="ORF">E3U55_13190</name>
</gene>
<dbReference type="FunFam" id="3.40.50.620:FF:000007">
    <property type="entry name" value="Glutamate--tRNA ligase"/>
    <property type="match status" value="1"/>
</dbReference>
<evidence type="ECO:0000256" key="3">
    <source>
        <dbReference type="ARBA" id="ARBA00011245"/>
    </source>
</evidence>
<dbReference type="InterPro" id="IPR049940">
    <property type="entry name" value="GluQ/Sye"/>
</dbReference>
<sequence length="491" mass="56530">MTGQNVRVRYAPSPTGHLHIGNARTALFNYLFARSTNGKFVIRIEDTDQKRNVEGGDLSQLKYLKWLGIDWDESVDVGGDHGPYRQMERLDIYKKYVDELLERGLAYKCYMTEDELDAEREEQRAQGLAPKYSGAHRDLTAEQIKAFENEGRKPSIRIRVPENETYQFDDIVKGDITFESSDFGDWVIMKKDGTPTYNFAVAVDDHLMKITHVLRGEDHISNTPKQMMVYRAFGWEVPTFAHMTLIVNEERKKLSKRDESIIQFIEQYADLGYLPEALFNFITLLGWSPKGEEELFTREEFIEIFDPERLSTSPAVFDTGKLKWMNNQYIKSSSIERVIDLALPHLIKAGKVDENVSGEDRKWVEELIGLYKEQLNYGAEIVELTELFFKEEIDYGENEMEVLNQEHVPNMLSHLQIEIGQMEEFTPENIKAAIKATQKTTGNKGKKLFMPIRVAVTGQQHGPELPNAIHLLGQRTVMNRLNKIVGELNHS</sequence>
<evidence type="ECO:0000256" key="1">
    <source>
        <dbReference type="ARBA" id="ARBA00004496"/>
    </source>
</evidence>
<evidence type="ECO:0000256" key="10">
    <source>
        <dbReference type="ARBA" id="ARBA00048351"/>
    </source>
</evidence>
<evidence type="ECO:0000259" key="12">
    <source>
        <dbReference type="Pfam" id="PF00749"/>
    </source>
</evidence>
<feature type="short sequence motif" description="'KMSKS' region" evidence="11">
    <location>
        <begin position="253"/>
        <end position="257"/>
    </location>
</feature>
<dbReference type="InterPro" id="IPR000924">
    <property type="entry name" value="Glu/Gln-tRNA-synth"/>
</dbReference>
<dbReference type="EMBL" id="SOPW01000015">
    <property type="protein sequence ID" value="TFB14751.1"/>
    <property type="molecule type" value="Genomic_DNA"/>
</dbReference>
<dbReference type="Proteomes" id="UP000297975">
    <property type="component" value="Unassembled WGS sequence"/>
</dbReference>
<comment type="catalytic activity">
    <reaction evidence="10 11">
        <text>tRNA(Glu) + L-glutamate + ATP = L-glutamyl-tRNA(Glu) + AMP + diphosphate</text>
        <dbReference type="Rhea" id="RHEA:23540"/>
        <dbReference type="Rhea" id="RHEA-COMP:9663"/>
        <dbReference type="Rhea" id="RHEA-COMP:9680"/>
        <dbReference type="ChEBI" id="CHEBI:29985"/>
        <dbReference type="ChEBI" id="CHEBI:30616"/>
        <dbReference type="ChEBI" id="CHEBI:33019"/>
        <dbReference type="ChEBI" id="CHEBI:78442"/>
        <dbReference type="ChEBI" id="CHEBI:78520"/>
        <dbReference type="ChEBI" id="CHEBI:456215"/>
        <dbReference type="EC" id="6.1.1.17"/>
    </reaction>
</comment>
<evidence type="ECO:0000256" key="11">
    <source>
        <dbReference type="HAMAP-Rule" id="MF_00022"/>
    </source>
</evidence>
<keyword evidence="15" id="KW-1185">Reference proteome</keyword>
<dbReference type="EC" id="6.1.1.17" evidence="11"/>
<dbReference type="GO" id="GO:0000049">
    <property type="term" value="F:tRNA binding"/>
    <property type="evidence" value="ECO:0007669"/>
    <property type="project" value="InterPro"/>
</dbReference>
<proteinExistence type="inferred from homology"/>
<dbReference type="GO" id="GO:0005524">
    <property type="term" value="F:ATP binding"/>
    <property type="evidence" value="ECO:0007669"/>
    <property type="project" value="UniProtKB-UniRule"/>
</dbReference>
<dbReference type="AlphaFoldDB" id="A0A4Y8IHG6"/>
<keyword evidence="8 11" id="KW-0648">Protein biosynthesis</keyword>
<keyword evidence="6 11" id="KW-0547">Nucleotide-binding</keyword>
<evidence type="ECO:0000256" key="5">
    <source>
        <dbReference type="ARBA" id="ARBA00022598"/>
    </source>
</evidence>
<dbReference type="SUPFAM" id="SSF48163">
    <property type="entry name" value="An anticodon-binding domain of class I aminoacyl-tRNA synthetases"/>
    <property type="match status" value="1"/>
</dbReference>
<feature type="short sequence motif" description="'HIGH' region" evidence="11">
    <location>
        <begin position="12"/>
        <end position="22"/>
    </location>
</feature>
<comment type="similarity">
    <text evidence="2 11">Belongs to the class-I aminoacyl-tRNA synthetase family. Glutamate--tRNA ligase type 1 subfamily.</text>
</comment>
<dbReference type="PRINTS" id="PR00987">
    <property type="entry name" value="TRNASYNTHGLU"/>
</dbReference>
<dbReference type="Gene3D" id="3.40.50.620">
    <property type="entry name" value="HUPs"/>
    <property type="match status" value="1"/>
</dbReference>
<dbReference type="InterPro" id="IPR004527">
    <property type="entry name" value="Glu-tRNA-ligase_bac/mito"/>
</dbReference>
<evidence type="ECO:0000256" key="7">
    <source>
        <dbReference type="ARBA" id="ARBA00022840"/>
    </source>
</evidence>
<dbReference type="SUPFAM" id="SSF52374">
    <property type="entry name" value="Nucleotidylyl transferase"/>
    <property type="match status" value="1"/>
</dbReference>
<dbReference type="InterPro" id="IPR045462">
    <property type="entry name" value="aa-tRNA-synth_I_cd-bd"/>
</dbReference>
<evidence type="ECO:0000256" key="6">
    <source>
        <dbReference type="ARBA" id="ARBA00022741"/>
    </source>
</evidence>
<comment type="subcellular location">
    <subcellularLocation>
        <location evidence="1 11">Cytoplasm</location>
    </subcellularLocation>
</comment>